<feature type="region of interest" description="Disordered" evidence="1">
    <location>
        <begin position="30"/>
        <end position="51"/>
    </location>
</feature>
<sequence length="195" mass="20641">MTTIYLAGPEVFLPDAPAIMAEKRRLARAHGFEPTGPGSDENQAPQHPASGGVLTADAIYRRNDLAMRRADICLANITPFRGISADPGTVYEIGFMIALEKRVWAYSNHPADYGTRVVEDWYRGAALDRSDGRPRGPDGLAVEDHGMADNLMIDGGIAATGGRLLRAAALPADPARDLATYAAALAALAEAVAKG</sequence>
<comment type="caution">
    <text evidence="2">The sequence shown here is derived from an EMBL/GenBank/DDBJ whole genome shotgun (WGS) entry which is preliminary data.</text>
</comment>
<dbReference type="InterPro" id="IPR051239">
    <property type="entry name" value="2'-dNMP_N-hydrolase"/>
</dbReference>
<dbReference type="PANTHER" id="PTHR15364:SF0">
    <property type="entry name" value="2'-DEOXYNUCLEOSIDE 5'-PHOSPHATE N-HYDROLASE 1"/>
    <property type="match status" value="1"/>
</dbReference>
<dbReference type="InterPro" id="IPR007710">
    <property type="entry name" value="Nucleoside_deoxyribTrfase"/>
</dbReference>
<gene>
    <name evidence="2" type="ORF">BTR14_09400</name>
</gene>
<evidence type="ECO:0000313" key="3">
    <source>
        <dbReference type="Proteomes" id="UP000192652"/>
    </source>
</evidence>
<dbReference type="SUPFAM" id="SSF52309">
    <property type="entry name" value="N-(deoxy)ribosyltransferase-like"/>
    <property type="match status" value="1"/>
</dbReference>
<organism evidence="2 3">
    <name type="scientific">Xaviernesmea rhizosphaerae</name>
    <dbReference type="NCBI Taxonomy" id="1672749"/>
    <lineage>
        <taxon>Bacteria</taxon>
        <taxon>Pseudomonadati</taxon>
        <taxon>Pseudomonadota</taxon>
        <taxon>Alphaproteobacteria</taxon>
        <taxon>Hyphomicrobiales</taxon>
        <taxon>Rhizobiaceae</taxon>
        <taxon>Rhizobium/Agrobacterium group</taxon>
        <taxon>Xaviernesmea</taxon>
    </lineage>
</organism>
<evidence type="ECO:0000256" key="1">
    <source>
        <dbReference type="SAM" id="MobiDB-lite"/>
    </source>
</evidence>
<accession>A0ABX3PEF1</accession>
<dbReference type="PANTHER" id="PTHR15364">
    <property type="entry name" value="2'-DEOXYNUCLEOSIDE 5'-PHOSPHATE N-HYDROLASE 1"/>
    <property type="match status" value="1"/>
</dbReference>
<name>A0ABX3PEF1_9HYPH</name>
<keyword evidence="3" id="KW-1185">Reference proteome</keyword>
<dbReference type="Pfam" id="PF05014">
    <property type="entry name" value="Nuc_deoxyrib_tr"/>
    <property type="match status" value="1"/>
</dbReference>
<proteinExistence type="predicted"/>
<reference evidence="2 3" key="1">
    <citation type="journal article" date="2017" name="Antonie Van Leeuwenhoek">
        <title>Rhizobium rhizosphaerae sp. nov., a novel species isolated from rice rhizosphere.</title>
        <authorList>
            <person name="Zhao J.J."/>
            <person name="Zhang J."/>
            <person name="Zhang R.J."/>
            <person name="Zhang C.W."/>
            <person name="Yin H.Q."/>
            <person name="Zhang X.X."/>
        </authorList>
    </citation>
    <scope>NUCLEOTIDE SEQUENCE [LARGE SCALE GENOMIC DNA]</scope>
    <source>
        <strain evidence="2 3">RD15</strain>
    </source>
</reference>
<dbReference type="EMBL" id="MSPX01000006">
    <property type="protein sequence ID" value="OQP86654.1"/>
    <property type="molecule type" value="Genomic_DNA"/>
</dbReference>
<dbReference type="RefSeq" id="WP_081175999.1">
    <property type="nucleotide sequence ID" value="NZ_MSPX01000006.1"/>
</dbReference>
<evidence type="ECO:0000313" key="2">
    <source>
        <dbReference type="EMBL" id="OQP86654.1"/>
    </source>
</evidence>
<dbReference type="Proteomes" id="UP000192652">
    <property type="component" value="Unassembled WGS sequence"/>
</dbReference>
<protein>
    <submittedName>
        <fullName evidence="2">Nucleoside 2-deoxyribosyltransferase</fullName>
    </submittedName>
</protein>
<dbReference type="Gene3D" id="3.40.50.450">
    <property type="match status" value="1"/>
</dbReference>